<dbReference type="CDD" id="cd06588">
    <property type="entry name" value="PhnB_like"/>
    <property type="match status" value="2"/>
</dbReference>
<sequence length="277" mass="32098">MHLTIYPALWFDNQALEAFEFYCSVFPNSMILEHNQTVVKASLSNQCFIGINGGPYFLPNPAISFTVICDSREEINALWQKLILGGASIIDLGHYSWNAYYGWIQDQFGYTWQLQLGNGGKTQQHILPNLLFCGMHQNQCSQALQYYQKIFPEFQRHQLLRYPSGDLEGKIQNSIFSLNHLKFIAKDSPHKHIFDFNESVSFVIPCKTQQEIDYYWNYFTEHGSESWCGWCKDVFGISWQVIPKNLAQILASHPEAYSTLTRMKKIIIEDLLISKNE</sequence>
<dbReference type="EMBL" id="VXLD01000002">
    <property type="protein sequence ID" value="KAB1858127.1"/>
    <property type="molecule type" value="Genomic_DNA"/>
</dbReference>
<evidence type="ECO:0000313" key="3">
    <source>
        <dbReference type="Proteomes" id="UP000325788"/>
    </source>
</evidence>
<dbReference type="AlphaFoldDB" id="A0A5N4WI68"/>
<accession>A0A5N4WI68</accession>
<dbReference type="InterPro" id="IPR028973">
    <property type="entry name" value="PhnB-like"/>
</dbReference>
<dbReference type="Gene3D" id="3.10.180.10">
    <property type="entry name" value="2,3-Dihydroxybiphenyl 1,2-Dioxygenase, domain 1"/>
    <property type="match status" value="1"/>
</dbReference>
<gene>
    <name evidence="2" type="ORF">F4W09_05170</name>
</gene>
<evidence type="ECO:0000259" key="1">
    <source>
        <dbReference type="Pfam" id="PF06983"/>
    </source>
</evidence>
<dbReference type="SUPFAM" id="SSF54593">
    <property type="entry name" value="Glyoxalase/Bleomycin resistance protein/Dihydroxybiphenyl dioxygenase"/>
    <property type="match status" value="2"/>
</dbReference>
<name>A0A5N4WI68_9GAMM</name>
<feature type="domain" description="PhnB-like" evidence="1">
    <location>
        <begin position="126"/>
        <end position="242"/>
    </location>
</feature>
<proteinExistence type="predicted"/>
<dbReference type="Proteomes" id="UP000325788">
    <property type="component" value="Unassembled WGS sequence"/>
</dbReference>
<feature type="domain" description="PhnB-like" evidence="1">
    <location>
        <begin position="5"/>
        <end position="114"/>
    </location>
</feature>
<evidence type="ECO:0000313" key="2">
    <source>
        <dbReference type="EMBL" id="KAB1858127.1"/>
    </source>
</evidence>
<organism evidence="2 3">
    <name type="scientific">Acinetobacter tandoii</name>
    <dbReference type="NCBI Taxonomy" id="202954"/>
    <lineage>
        <taxon>Bacteria</taxon>
        <taxon>Pseudomonadati</taxon>
        <taxon>Pseudomonadota</taxon>
        <taxon>Gammaproteobacteria</taxon>
        <taxon>Moraxellales</taxon>
        <taxon>Moraxellaceae</taxon>
        <taxon>Acinetobacter</taxon>
    </lineage>
</organism>
<comment type="caution">
    <text evidence="2">The sequence shown here is derived from an EMBL/GenBank/DDBJ whole genome shotgun (WGS) entry which is preliminary data.</text>
</comment>
<dbReference type="Gene3D" id="3.30.720.110">
    <property type="match status" value="1"/>
</dbReference>
<dbReference type="Pfam" id="PF06983">
    <property type="entry name" value="3-dmu-9_3-mt"/>
    <property type="match status" value="2"/>
</dbReference>
<dbReference type="Gene3D" id="3.30.720.100">
    <property type="match status" value="1"/>
</dbReference>
<dbReference type="InterPro" id="IPR029068">
    <property type="entry name" value="Glyas_Bleomycin-R_OHBP_Dase"/>
</dbReference>
<protein>
    <submittedName>
        <fullName evidence="2">VOC family protein</fullName>
    </submittedName>
</protein>
<dbReference type="PANTHER" id="PTHR33990">
    <property type="entry name" value="PROTEIN YJDN-RELATED"/>
    <property type="match status" value="1"/>
</dbReference>
<reference evidence="2 3" key="1">
    <citation type="submission" date="2019-09" db="EMBL/GenBank/DDBJ databases">
        <title>Draft genome sequence of Acinetobacter tandoii W4-4-4 isolated from environmental water sample.</title>
        <authorList>
            <person name="Wee S.K."/>
            <person name="Yan B."/>
            <person name="Mustaffa S.B."/>
            <person name="Yap E.P.H."/>
        </authorList>
    </citation>
    <scope>NUCLEOTIDE SEQUENCE [LARGE SCALE GENOMIC DNA]</scope>
    <source>
        <strain evidence="2 3">W4-4-4</strain>
    </source>
</reference>